<dbReference type="GO" id="GO:0046983">
    <property type="term" value="F:protein dimerization activity"/>
    <property type="evidence" value="ECO:0007669"/>
    <property type="project" value="InterPro"/>
</dbReference>
<dbReference type="SUPFAM" id="SSF52113">
    <property type="entry name" value="BRCT domain"/>
    <property type="match status" value="1"/>
</dbReference>
<organism evidence="4 5">
    <name type="scientific">Tuber aestivum</name>
    <name type="common">summer truffle</name>
    <dbReference type="NCBI Taxonomy" id="59557"/>
    <lineage>
        <taxon>Eukaryota</taxon>
        <taxon>Fungi</taxon>
        <taxon>Dikarya</taxon>
        <taxon>Ascomycota</taxon>
        <taxon>Pezizomycotina</taxon>
        <taxon>Pezizomycetes</taxon>
        <taxon>Pezizales</taxon>
        <taxon>Tuberaceae</taxon>
        <taxon>Tuber</taxon>
    </lineage>
</organism>
<dbReference type="InterPro" id="IPR013783">
    <property type="entry name" value="Ig-like_fold"/>
</dbReference>
<dbReference type="InterPro" id="IPR052827">
    <property type="entry name" value="CHS_Export/Cell_Fusion_Reg"/>
</dbReference>
<dbReference type="InterPro" id="IPR036420">
    <property type="entry name" value="BRCT_dom_sf"/>
</dbReference>
<reference evidence="4" key="1">
    <citation type="submission" date="2015-10" db="EMBL/GenBank/DDBJ databases">
        <authorList>
            <person name="Regsiter A."/>
            <person name="william w."/>
        </authorList>
    </citation>
    <scope>NUCLEOTIDE SEQUENCE</scope>
    <source>
        <strain evidence="4">Montdore</strain>
    </source>
</reference>
<feature type="domain" description="BRCT" evidence="2">
    <location>
        <begin position="188"/>
        <end position="277"/>
    </location>
</feature>
<evidence type="ECO:0000313" key="4">
    <source>
        <dbReference type="EMBL" id="CUS09370.1"/>
    </source>
</evidence>
<dbReference type="InterPro" id="IPR036116">
    <property type="entry name" value="FN3_sf"/>
</dbReference>
<feature type="compositionally biased region" description="Low complexity" evidence="1">
    <location>
        <begin position="286"/>
        <end position="298"/>
    </location>
</feature>
<dbReference type="CDD" id="cd17742">
    <property type="entry name" value="BRCT_CHS5_like"/>
    <property type="match status" value="1"/>
</dbReference>
<dbReference type="SMART" id="SM00060">
    <property type="entry name" value="FN3"/>
    <property type="match status" value="1"/>
</dbReference>
<accession>A0A292PSA2</accession>
<dbReference type="PANTHER" id="PTHR47351">
    <property type="entry name" value="CHITIN BIOSYNTHESIS PROTEIN CHS5"/>
    <property type="match status" value="1"/>
</dbReference>
<evidence type="ECO:0000259" key="3">
    <source>
        <dbReference type="PROSITE" id="PS50853"/>
    </source>
</evidence>
<dbReference type="Pfam" id="PF16892">
    <property type="entry name" value="CHS5_N"/>
    <property type="match status" value="1"/>
</dbReference>
<proteinExistence type="predicted"/>
<dbReference type="GO" id="GO:0006893">
    <property type="term" value="P:Golgi to plasma membrane transport"/>
    <property type="evidence" value="ECO:0007669"/>
    <property type="project" value="TreeGrafter"/>
</dbReference>
<dbReference type="InterPro" id="IPR031673">
    <property type="entry name" value="Chs5_N"/>
</dbReference>
<dbReference type="Pfam" id="PF16893">
    <property type="entry name" value="fn3_2"/>
    <property type="match status" value="1"/>
</dbReference>
<dbReference type="Gene3D" id="2.60.40.10">
    <property type="entry name" value="Immunoglobulins"/>
    <property type="match status" value="1"/>
</dbReference>
<protein>
    <recommendedName>
        <fullName evidence="6">Chitin biosynthesis protein CHS5</fullName>
    </recommendedName>
</protein>
<dbReference type="GO" id="GO:0005802">
    <property type="term" value="C:trans-Golgi network"/>
    <property type="evidence" value="ECO:0007669"/>
    <property type="project" value="TreeGrafter"/>
</dbReference>
<dbReference type="SUPFAM" id="SSF49265">
    <property type="entry name" value="Fibronectin type III"/>
    <property type="match status" value="1"/>
</dbReference>
<feature type="domain" description="Fibronectin type-III" evidence="3">
    <location>
        <begin position="100"/>
        <end position="194"/>
    </location>
</feature>
<dbReference type="Proteomes" id="UP001412239">
    <property type="component" value="Unassembled WGS sequence"/>
</dbReference>
<dbReference type="Gene3D" id="3.40.50.10190">
    <property type="entry name" value="BRCT domain"/>
    <property type="match status" value="1"/>
</dbReference>
<dbReference type="InterPro" id="IPR003961">
    <property type="entry name" value="FN3_dom"/>
</dbReference>
<dbReference type="Gene3D" id="6.20.120.50">
    <property type="match status" value="1"/>
</dbReference>
<sequence>MLVSLTVGKVDAGLAILLTEEKRLVGLAASTCGQVAPPEEGIYGTDKVKIEFPSVLLPSGIASGSIVDIQISQNTEAENAAREAFHSLQEEIYNLYGIHSPSKPILRVRNATQTSVVLEWDPVQLATATLRSLTLYRNNSKAGAIPNPTTHTSTKISGLALDTEYSFHLVLRTSAGTYSSEKLAVRTHKMTDLSGITVCPGVMPGETREELETTLQRIGAKPLQDFVRIDTTHFVCTEGRGQNWERAQEMNIPVVRPEWLHACEKEGRIVGVRQFYLGADVSRMRQGLQQQGSRPQQQHRPMQSITESPVTTPVAAPVAERRDSRHEIPPVERRETRQESPAPVTRPEEEGEEETQKGEDKQGGPEEDQKKEKAPSEHSAEEEAADFVTLGNGRPTPTALDPETPVTDTGKPEEGFEEVRL</sequence>
<feature type="compositionally biased region" description="Basic and acidic residues" evidence="1">
    <location>
        <begin position="410"/>
        <end position="421"/>
    </location>
</feature>
<feature type="compositionally biased region" description="Basic and acidic residues" evidence="1">
    <location>
        <begin position="354"/>
        <end position="381"/>
    </location>
</feature>
<evidence type="ECO:0000259" key="2">
    <source>
        <dbReference type="PROSITE" id="PS50172"/>
    </source>
</evidence>
<dbReference type="AlphaFoldDB" id="A0A292PSA2"/>
<dbReference type="GO" id="GO:0034044">
    <property type="term" value="C:exomer complex"/>
    <property type="evidence" value="ECO:0007669"/>
    <property type="project" value="TreeGrafter"/>
</dbReference>
<gene>
    <name evidence="4" type="ORF">GSTUAT00006572001</name>
</gene>
<name>A0A292PSA2_9PEZI</name>
<evidence type="ECO:0008006" key="6">
    <source>
        <dbReference type="Google" id="ProtNLM"/>
    </source>
</evidence>
<evidence type="ECO:0000313" key="5">
    <source>
        <dbReference type="Proteomes" id="UP001412239"/>
    </source>
</evidence>
<dbReference type="CDD" id="cd13945">
    <property type="entry name" value="Chs5_N"/>
    <property type="match status" value="1"/>
</dbReference>
<dbReference type="Pfam" id="PF12738">
    <property type="entry name" value="PTCB-BRCT"/>
    <property type="match status" value="1"/>
</dbReference>
<dbReference type="EMBL" id="LN891084">
    <property type="protein sequence ID" value="CUS09370.1"/>
    <property type="molecule type" value="Genomic_DNA"/>
</dbReference>
<dbReference type="SMART" id="SM00292">
    <property type="entry name" value="BRCT"/>
    <property type="match status" value="1"/>
</dbReference>
<keyword evidence="5" id="KW-1185">Reference proteome</keyword>
<dbReference type="PROSITE" id="PS50853">
    <property type="entry name" value="FN3"/>
    <property type="match status" value="1"/>
</dbReference>
<feature type="compositionally biased region" description="Polar residues" evidence="1">
    <location>
        <begin position="299"/>
        <end position="311"/>
    </location>
</feature>
<dbReference type="CDD" id="cd00063">
    <property type="entry name" value="FN3"/>
    <property type="match status" value="1"/>
</dbReference>
<dbReference type="InterPro" id="IPR031669">
    <property type="entry name" value="Fn3_2"/>
</dbReference>
<feature type="region of interest" description="Disordered" evidence="1">
    <location>
        <begin position="286"/>
        <end position="421"/>
    </location>
</feature>
<dbReference type="PANTHER" id="PTHR47351:SF1">
    <property type="entry name" value="CHITIN BIOSYNTHESIS PROTEIN CHS5"/>
    <property type="match status" value="1"/>
</dbReference>
<evidence type="ECO:0000256" key="1">
    <source>
        <dbReference type="SAM" id="MobiDB-lite"/>
    </source>
</evidence>
<dbReference type="InterPro" id="IPR001357">
    <property type="entry name" value="BRCT_dom"/>
</dbReference>
<dbReference type="FunFam" id="2.60.40.10:FF:000453">
    <property type="entry name" value="Chitin biosynthesis protein CHS5"/>
    <property type="match status" value="1"/>
</dbReference>
<dbReference type="GO" id="GO:0000747">
    <property type="term" value="P:conjugation with cellular fusion"/>
    <property type="evidence" value="ECO:0007669"/>
    <property type="project" value="TreeGrafter"/>
</dbReference>
<dbReference type="PROSITE" id="PS50172">
    <property type="entry name" value="BRCT"/>
    <property type="match status" value="1"/>
</dbReference>
<feature type="compositionally biased region" description="Basic and acidic residues" evidence="1">
    <location>
        <begin position="319"/>
        <end position="338"/>
    </location>
</feature>